<dbReference type="SUPFAM" id="SSF51338">
    <property type="entry name" value="Composite domain of metallo-dependent hydrolases"/>
    <property type="match status" value="1"/>
</dbReference>
<feature type="modified residue" description="N6-carboxylysine" evidence="8">
    <location>
        <position position="153"/>
    </location>
</feature>
<dbReference type="PANTHER" id="PTHR11647:SF1">
    <property type="entry name" value="COLLAPSIN RESPONSE MEDIATOR PROTEIN"/>
    <property type="match status" value="1"/>
</dbReference>
<accession>A0A953T779</accession>
<dbReference type="RefSeq" id="WP_259660855.1">
    <property type="nucleotide sequence ID" value="NZ_JAHXRI010000006.1"/>
</dbReference>
<name>A0A953T779_9BURK</name>
<protein>
    <recommendedName>
        <fullName evidence="7">D-hydantoinase</fullName>
    </recommendedName>
</protein>
<evidence type="ECO:0000259" key="9">
    <source>
        <dbReference type="Pfam" id="PF01979"/>
    </source>
</evidence>
<evidence type="ECO:0000256" key="6">
    <source>
        <dbReference type="ARBA" id="ARBA00055040"/>
    </source>
</evidence>
<comment type="caution">
    <text evidence="10">The sequence shown here is derived from an EMBL/GenBank/DDBJ whole genome shotgun (WGS) entry which is preliminary data.</text>
</comment>
<dbReference type="NCBIfam" id="TIGR02033">
    <property type="entry name" value="D-hydantoinase"/>
    <property type="match status" value="1"/>
</dbReference>
<evidence type="ECO:0000256" key="4">
    <source>
        <dbReference type="ARBA" id="ARBA00022723"/>
    </source>
</evidence>
<dbReference type="SUPFAM" id="SSF51556">
    <property type="entry name" value="Metallo-dependent hydrolases"/>
    <property type="match status" value="1"/>
</dbReference>
<dbReference type="Gene3D" id="3.20.20.140">
    <property type="entry name" value="Metal-dependent hydrolases"/>
    <property type="match status" value="1"/>
</dbReference>
<comment type="PTM">
    <text evidence="8">Carbamylation allows a single lysine to coordinate two divalent metal cations.</text>
</comment>
<dbReference type="CDD" id="cd01314">
    <property type="entry name" value="D-HYD"/>
    <property type="match status" value="1"/>
</dbReference>
<organism evidence="10 11">
    <name type="scientific">Zwartia hollandica</name>
    <dbReference type="NCBI Taxonomy" id="324606"/>
    <lineage>
        <taxon>Bacteria</taxon>
        <taxon>Pseudomonadati</taxon>
        <taxon>Pseudomonadota</taxon>
        <taxon>Betaproteobacteria</taxon>
        <taxon>Burkholderiales</taxon>
        <taxon>Alcaligenaceae</taxon>
        <taxon>Zwartia</taxon>
    </lineage>
</organism>
<proteinExistence type="inferred from homology"/>
<evidence type="ECO:0000256" key="5">
    <source>
        <dbReference type="ARBA" id="ARBA00022801"/>
    </source>
</evidence>
<dbReference type="InterPro" id="IPR011059">
    <property type="entry name" value="Metal-dep_hydrolase_composite"/>
</dbReference>
<dbReference type="InterPro" id="IPR032466">
    <property type="entry name" value="Metal_Hydrolase"/>
</dbReference>
<dbReference type="InterPro" id="IPR011778">
    <property type="entry name" value="Hydantoinase/dihydroPyrase"/>
</dbReference>
<dbReference type="Gene3D" id="2.30.40.10">
    <property type="entry name" value="Urease, subunit C, domain 1"/>
    <property type="match status" value="1"/>
</dbReference>
<evidence type="ECO:0000313" key="10">
    <source>
        <dbReference type="EMBL" id="MBZ1350479.1"/>
    </source>
</evidence>
<dbReference type="Proteomes" id="UP000739565">
    <property type="component" value="Unassembled WGS sequence"/>
</dbReference>
<evidence type="ECO:0000256" key="1">
    <source>
        <dbReference type="ARBA" id="ARBA00001947"/>
    </source>
</evidence>
<keyword evidence="3" id="KW-0597">Phosphoprotein</keyword>
<evidence type="ECO:0000256" key="7">
    <source>
        <dbReference type="ARBA" id="ARBA00068457"/>
    </source>
</evidence>
<gene>
    <name evidence="10" type="primary">hydA</name>
    <name evidence="10" type="ORF">KZZ10_07450</name>
</gene>
<dbReference type="GO" id="GO:0005829">
    <property type="term" value="C:cytosol"/>
    <property type="evidence" value="ECO:0007669"/>
    <property type="project" value="TreeGrafter"/>
</dbReference>
<dbReference type="GO" id="GO:0016812">
    <property type="term" value="F:hydrolase activity, acting on carbon-nitrogen (but not peptide) bonds, in cyclic amides"/>
    <property type="evidence" value="ECO:0007669"/>
    <property type="project" value="TreeGrafter"/>
</dbReference>
<sequence length="484" mass="52824">MNEFDLTIRNGRISDANTTYYADIGIKDGKIAIIADRLSAADSDIDATGLWVLPGGIDSHCHVDERSPMGMRVADDFLSATTAALFGGTTTIIPFAVQHRKDHLPTVIADYKALAAQRAVIDYALHLIVTDPNPDTLSSHLPAAIRSGITSFKVFMTYEVLKLTDEQILDILELADAEGALVMIHAENDDMIRWLTRKLLSFGHTSPKFHGVSHDPIAEAEATNRAVSLAALMDVPILIVHVSGIEPLRIIHGAQALGLNILAESCPQYLFLTAEDLDLPGVEGAKYCCSPPPRDPISQKAVWDSLLDGTLQLYSSDHAPYKFDETGKIPRGEQTIFTEMANGLPGIELRMALLFSEGVLTGRMPIERFVALCSTNHARTYGLFPRKGAIAVGSDADLALWDPTVKRVVRAELLHDKAGYTPYEGRTVTGWPTTVISRGRVAVQDNRLLLQPGDGELLACGTPEPVVRQRLNGNPNSVRRKFFT</sequence>
<reference evidence="10" key="1">
    <citation type="submission" date="2021-07" db="EMBL/GenBank/DDBJ databases">
        <title>New genus and species of the family Alcaligenaceae.</title>
        <authorList>
            <person name="Hahn M.W."/>
        </authorList>
    </citation>
    <scope>NUCLEOTIDE SEQUENCE</scope>
    <source>
        <strain evidence="10">LF4-65</strain>
    </source>
</reference>
<dbReference type="EMBL" id="JAHXRI010000006">
    <property type="protein sequence ID" value="MBZ1350479.1"/>
    <property type="molecule type" value="Genomic_DNA"/>
</dbReference>
<dbReference type="FunFam" id="3.20.20.140:FF:000217">
    <property type="entry name" value="Dihydropyrimidinase-related protein 1"/>
    <property type="match status" value="1"/>
</dbReference>
<dbReference type="NCBIfam" id="NF009941">
    <property type="entry name" value="PRK13404.1"/>
    <property type="match status" value="1"/>
</dbReference>
<dbReference type="GO" id="GO:0046872">
    <property type="term" value="F:metal ion binding"/>
    <property type="evidence" value="ECO:0007669"/>
    <property type="project" value="UniProtKB-KW"/>
</dbReference>
<comment type="cofactor">
    <cofactor evidence="1">
        <name>Zn(2+)</name>
        <dbReference type="ChEBI" id="CHEBI:29105"/>
    </cofactor>
</comment>
<keyword evidence="5 10" id="KW-0378">Hydrolase</keyword>
<keyword evidence="4" id="KW-0479">Metal-binding</keyword>
<dbReference type="InterPro" id="IPR006680">
    <property type="entry name" value="Amidohydro-rel"/>
</dbReference>
<comment type="function">
    <text evidence="6">Catalyzes the stereospecific hydrolysis of the cyclic amide bond of D-hydantoin derivatives.</text>
</comment>
<evidence type="ECO:0000256" key="3">
    <source>
        <dbReference type="ARBA" id="ARBA00022553"/>
    </source>
</evidence>
<evidence type="ECO:0000256" key="2">
    <source>
        <dbReference type="ARBA" id="ARBA00008829"/>
    </source>
</evidence>
<comment type="similarity">
    <text evidence="2">Belongs to the metallo-dependent hydrolases superfamily. Hydantoinase/dihydropyrimidinase family.</text>
</comment>
<feature type="domain" description="Amidohydrolase-related" evidence="9">
    <location>
        <begin position="51"/>
        <end position="441"/>
    </location>
</feature>
<dbReference type="AlphaFoldDB" id="A0A953T779"/>
<keyword evidence="11" id="KW-1185">Reference proteome</keyword>
<dbReference type="Pfam" id="PF01979">
    <property type="entry name" value="Amidohydro_1"/>
    <property type="match status" value="1"/>
</dbReference>
<dbReference type="InterPro" id="IPR050378">
    <property type="entry name" value="Metallo-dep_Hydrolases_sf"/>
</dbReference>
<evidence type="ECO:0000256" key="8">
    <source>
        <dbReference type="PIRSR" id="PIRSR611778-50"/>
    </source>
</evidence>
<evidence type="ECO:0000313" key="11">
    <source>
        <dbReference type="Proteomes" id="UP000739565"/>
    </source>
</evidence>
<dbReference type="PANTHER" id="PTHR11647">
    <property type="entry name" value="HYDRANTOINASE/DIHYDROPYRIMIDINASE FAMILY MEMBER"/>
    <property type="match status" value="1"/>
</dbReference>